<evidence type="ECO:0000313" key="13">
    <source>
        <dbReference type="Proteomes" id="UP000628854"/>
    </source>
</evidence>
<dbReference type="PANTHER" id="PTHR44936">
    <property type="entry name" value="SENSOR PROTEIN CREC"/>
    <property type="match status" value="1"/>
</dbReference>
<dbReference type="SUPFAM" id="SSF47384">
    <property type="entry name" value="Homodimeric domain of signal transducing histidine kinase"/>
    <property type="match status" value="1"/>
</dbReference>
<dbReference type="RefSeq" id="WP_084391918.1">
    <property type="nucleotide sequence ID" value="NZ_BMKF01000002.1"/>
</dbReference>
<keyword evidence="5" id="KW-0597">Phosphoprotein</keyword>
<evidence type="ECO:0000256" key="1">
    <source>
        <dbReference type="ARBA" id="ARBA00000085"/>
    </source>
</evidence>
<feature type="transmembrane region" description="Helical" evidence="10">
    <location>
        <begin position="107"/>
        <end position="130"/>
    </location>
</feature>
<keyword evidence="13" id="KW-1185">Reference proteome</keyword>
<dbReference type="Gene3D" id="3.30.565.10">
    <property type="entry name" value="Histidine kinase-like ATPase, C-terminal domain"/>
    <property type="match status" value="1"/>
</dbReference>
<evidence type="ECO:0000256" key="7">
    <source>
        <dbReference type="ARBA" id="ARBA00022741"/>
    </source>
</evidence>
<evidence type="ECO:0000256" key="2">
    <source>
        <dbReference type="ARBA" id="ARBA00004651"/>
    </source>
</evidence>
<dbReference type="InterPro" id="IPR003594">
    <property type="entry name" value="HATPase_dom"/>
</dbReference>
<evidence type="ECO:0000256" key="6">
    <source>
        <dbReference type="ARBA" id="ARBA00022679"/>
    </source>
</evidence>
<proteinExistence type="predicted"/>
<dbReference type="Pfam" id="PF00512">
    <property type="entry name" value="HisKA"/>
    <property type="match status" value="1"/>
</dbReference>
<keyword evidence="4" id="KW-1003">Cell membrane</keyword>
<dbReference type="InterPro" id="IPR050980">
    <property type="entry name" value="2C_sensor_his_kinase"/>
</dbReference>
<organism evidence="12 13">
    <name type="scientific">Henriciella pelagia</name>
    <dbReference type="NCBI Taxonomy" id="1977912"/>
    <lineage>
        <taxon>Bacteria</taxon>
        <taxon>Pseudomonadati</taxon>
        <taxon>Pseudomonadota</taxon>
        <taxon>Alphaproteobacteria</taxon>
        <taxon>Hyphomonadales</taxon>
        <taxon>Hyphomonadaceae</taxon>
        <taxon>Henriciella</taxon>
    </lineage>
</organism>
<keyword evidence="10" id="KW-1133">Transmembrane helix</keyword>
<evidence type="ECO:0000256" key="9">
    <source>
        <dbReference type="ARBA" id="ARBA00022840"/>
    </source>
</evidence>
<evidence type="ECO:0000256" key="3">
    <source>
        <dbReference type="ARBA" id="ARBA00012438"/>
    </source>
</evidence>
<dbReference type="EC" id="2.7.13.3" evidence="3"/>
<dbReference type="InterPro" id="IPR005467">
    <property type="entry name" value="His_kinase_dom"/>
</dbReference>
<dbReference type="Pfam" id="PF02518">
    <property type="entry name" value="HATPase_c"/>
    <property type="match status" value="1"/>
</dbReference>
<dbReference type="InterPro" id="IPR036890">
    <property type="entry name" value="HATPase_C_sf"/>
</dbReference>
<dbReference type="SUPFAM" id="SSF55874">
    <property type="entry name" value="ATPase domain of HSP90 chaperone/DNA topoisomerase II/histidine kinase"/>
    <property type="match status" value="1"/>
</dbReference>
<dbReference type="CDD" id="cd00082">
    <property type="entry name" value="HisKA"/>
    <property type="match status" value="1"/>
</dbReference>
<name>A0ABQ1JSH1_9PROT</name>
<dbReference type="SMART" id="SM00388">
    <property type="entry name" value="HisKA"/>
    <property type="match status" value="1"/>
</dbReference>
<keyword evidence="6" id="KW-0808">Transferase</keyword>
<feature type="transmembrane region" description="Helical" evidence="10">
    <location>
        <begin position="41"/>
        <end position="60"/>
    </location>
</feature>
<dbReference type="NCBIfam" id="NF033792">
    <property type="entry name" value="ActS_PrrB_HisK"/>
    <property type="match status" value="1"/>
</dbReference>
<accession>A0ABQ1JSH1</accession>
<reference evidence="13" key="1">
    <citation type="journal article" date="2019" name="Int. J. Syst. Evol. Microbiol.">
        <title>The Global Catalogue of Microorganisms (GCM) 10K type strain sequencing project: providing services to taxonomists for standard genome sequencing and annotation.</title>
        <authorList>
            <consortium name="The Broad Institute Genomics Platform"/>
            <consortium name="The Broad Institute Genome Sequencing Center for Infectious Disease"/>
            <person name="Wu L."/>
            <person name="Ma J."/>
        </authorList>
    </citation>
    <scope>NUCLEOTIDE SEQUENCE [LARGE SCALE GENOMIC DNA]</scope>
    <source>
        <strain evidence="13">CGMCC 1.15928</strain>
    </source>
</reference>
<keyword evidence="7" id="KW-0547">Nucleotide-binding</keyword>
<dbReference type="PANTHER" id="PTHR44936:SF10">
    <property type="entry name" value="SENSOR PROTEIN RSTB"/>
    <property type="match status" value="1"/>
</dbReference>
<dbReference type="PROSITE" id="PS50109">
    <property type="entry name" value="HIS_KIN"/>
    <property type="match status" value="1"/>
</dbReference>
<dbReference type="Proteomes" id="UP000628854">
    <property type="component" value="Unassembled WGS sequence"/>
</dbReference>
<gene>
    <name evidence="12" type="ORF">GCM10011503_23660</name>
</gene>
<evidence type="ECO:0000256" key="8">
    <source>
        <dbReference type="ARBA" id="ARBA00022777"/>
    </source>
</evidence>
<evidence type="ECO:0000256" key="4">
    <source>
        <dbReference type="ARBA" id="ARBA00022475"/>
    </source>
</evidence>
<evidence type="ECO:0000313" key="12">
    <source>
        <dbReference type="EMBL" id="GGB74209.1"/>
    </source>
</evidence>
<keyword evidence="10" id="KW-0812">Transmembrane</keyword>
<protein>
    <recommendedName>
        <fullName evidence="3">histidine kinase</fullName>
        <ecNumber evidence="3">2.7.13.3</ecNumber>
    </recommendedName>
</protein>
<comment type="catalytic activity">
    <reaction evidence="1">
        <text>ATP + protein L-histidine = ADP + protein N-phospho-L-histidine.</text>
        <dbReference type="EC" id="2.7.13.3"/>
    </reaction>
</comment>
<dbReference type="InterPro" id="IPR036097">
    <property type="entry name" value="HisK_dim/P_sf"/>
</dbReference>
<dbReference type="InterPro" id="IPR003661">
    <property type="entry name" value="HisK_dim/P_dom"/>
</dbReference>
<keyword evidence="9" id="KW-0067">ATP-binding</keyword>
<feature type="transmembrane region" description="Helical" evidence="10">
    <location>
        <begin position="67"/>
        <end position="87"/>
    </location>
</feature>
<evidence type="ECO:0000256" key="5">
    <source>
        <dbReference type="ARBA" id="ARBA00022553"/>
    </source>
</evidence>
<dbReference type="EMBL" id="BMKF01000002">
    <property type="protein sequence ID" value="GGB74209.1"/>
    <property type="molecule type" value="Genomic_DNA"/>
</dbReference>
<dbReference type="SMART" id="SM00387">
    <property type="entry name" value="HATPase_c"/>
    <property type="match status" value="1"/>
</dbReference>
<feature type="domain" description="Histidine kinase" evidence="11">
    <location>
        <begin position="233"/>
        <end position="447"/>
    </location>
</feature>
<evidence type="ECO:0000259" key="11">
    <source>
        <dbReference type="PROSITE" id="PS50109"/>
    </source>
</evidence>
<dbReference type="InterPro" id="IPR004358">
    <property type="entry name" value="Sig_transdc_His_kin-like_C"/>
</dbReference>
<dbReference type="GO" id="GO:0016301">
    <property type="term" value="F:kinase activity"/>
    <property type="evidence" value="ECO:0007669"/>
    <property type="project" value="UniProtKB-KW"/>
</dbReference>
<feature type="transmembrane region" description="Helical" evidence="10">
    <location>
        <begin position="142"/>
        <end position="162"/>
    </location>
</feature>
<sequence length="465" mass="50351">MEETHATREGLEQALYSLLPTGLAGVDAARGRARLRTLVTLRWLAVAGQTAAVLFVHFGLGFELPLGLCLTVIAASAWLNVFMSFAMRDQLLLKGWEAVLQLGFDTLQLALLLALTGGLANPFLLFLLAPVTVAATSLRRRFSVSVAILAIVCAALMSAFAFDLPGPEGEPFDLPALFEWGHFAALGIGILFFTVSSLRLSEDEARLIRALDAASIVMAREQRLSALGTMAAMTAHELGTPLATIHLVAKELAGEFDREDPRYEDIRLIAEQADRCREILGQLSRSREAEDIVHANMPLSSLVEEAAAPFKGLGVELKVTYSPGENGEPRVPMIRRSPEVLHALGAFIENAVSFADSQVRAVASWTDRQFMVTISDDGPGFAADVMPKLGEPYVSQRGEAHLGGGDMGLGFFIAKTLIERTGGRIATRNRYPPRHGAIVQAVWPRTALESLESDRIQINNPAVET</sequence>
<comment type="subcellular location">
    <subcellularLocation>
        <location evidence="2">Cell membrane</location>
        <topology evidence="2">Multi-pass membrane protein</topology>
    </subcellularLocation>
</comment>
<feature type="transmembrane region" description="Helical" evidence="10">
    <location>
        <begin position="182"/>
        <end position="200"/>
    </location>
</feature>
<dbReference type="Gene3D" id="1.10.287.130">
    <property type="match status" value="1"/>
</dbReference>
<keyword evidence="8 12" id="KW-0418">Kinase</keyword>
<dbReference type="PRINTS" id="PR00344">
    <property type="entry name" value="BCTRLSENSOR"/>
</dbReference>
<keyword evidence="10" id="KW-0472">Membrane</keyword>
<comment type="caution">
    <text evidence="12">The sequence shown here is derived from an EMBL/GenBank/DDBJ whole genome shotgun (WGS) entry which is preliminary data.</text>
</comment>
<dbReference type="InterPro" id="IPR047770">
    <property type="entry name" value="RegB"/>
</dbReference>
<evidence type="ECO:0000256" key="10">
    <source>
        <dbReference type="SAM" id="Phobius"/>
    </source>
</evidence>